<keyword evidence="2" id="KW-1185">Reference proteome</keyword>
<feature type="non-terminal residue" evidence="1">
    <location>
        <position position="1"/>
    </location>
</feature>
<sequence length="235" mass="26020">TNPNPRAQFFEGSETNSVREVTTDQGTASEVFFGDVDHADQVAGGTADESSTVMLGDVLFAEDGSLFLLEDIVSTGLHPYTEAVEEVYDGEIIDEGAESQTMAHYENRIEEVADQSYPGVSQREFHRREEVVGDGYDRSVVHSYNNAENVREGYSDGRERQDVQQRYGGDVVIDEATMHYDESEVVLGDDYEHQIEEYNDNQHYQESPTAEGHGNVIVEEGSNMISAAGEDSSSL</sequence>
<reference evidence="1 2" key="1">
    <citation type="submission" date="2018-11" db="EMBL/GenBank/DDBJ databases">
        <authorList>
            <consortium name="Pathogen Informatics"/>
        </authorList>
    </citation>
    <scope>NUCLEOTIDE SEQUENCE [LARGE SCALE GENOMIC DNA]</scope>
</reference>
<evidence type="ECO:0000313" key="2">
    <source>
        <dbReference type="Proteomes" id="UP000270094"/>
    </source>
</evidence>
<name>A0A3P7LEK6_STRVU</name>
<dbReference type="OrthoDB" id="10592940at2759"/>
<dbReference type="EMBL" id="UYYB01100159">
    <property type="protein sequence ID" value="VDM77792.1"/>
    <property type="molecule type" value="Genomic_DNA"/>
</dbReference>
<accession>A0A3P7LEK6</accession>
<dbReference type="Proteomes" id="UP000270094">
    <property type="component" value="Unassembled WGS sequence"/>
</dbReference>
<organism evidence="1 2">
    <name type="scientific">Strongylus vulgaris</name>
    <name type="common">Blood worm</name>
    <dbReference type="NCBI Taxonomy" id="40348"/>
    <lineage>
        <taxon>Eukaryota</taxon>
        <taxon>Metazoa</taxon>
        <taxon>Ecdysozoa</taxon>
        <taxon>Nematoda</taxon>
        <taxon>Chromadorea</taxon>
        <taxon>Rhabditida</taxon>
        <taxon>Rhabditina</taxon>
        <taxon>Rhabditomorpha</taxon>
        <taxon>Strongyloidea</taxon>
        <taxon>Strongylidae</taxon>
        <taxon>Strongylus</taxon>
    </lineage>
</organism>
<protein>
    <submittedName>
        <fullName evidence="1">Uncharacterized protein</fullName>
    </submittedName>
</protein>
<gene>
    <name evidence="1" type="ORF">SVUK_LOCUS12790</name>
</gene>
<evidence type="ECO:0000313" key="1">
    <source>
        <dbReference type="EMBL" id="VDM77792.1"/>
    </source>
</evidence>
<dbReference type="AlphaFoldDB" id="A0A3P7LEK6"/>
<proteinExistence type="predicted"/>